<feature type="region of interest" description="Disordered" evidence="2">
    <location>
        <begin position="624"/>
        <end position="643"/>
    </location>
</feature>
<feature type="region of interest" description="Disordered" evidence="2">
    <location>
        <begin position="153"/>
        <end position="221"/>
    </location>
</feature>
<proteinExistence type="predicted"/>
<dbReference type="SUPFAM" id="SSF103473">
    <property type="entry name" value="MFS general substrate transporter"/>
    <property type="match status" value="1"/>
</dbReference>
<feature type="region of interest" description="Disordered" evidence="2">
    <location>
        <begin position="485"/>
        <end position="504"/>
    </location>
</feature>
<dbReference type="OrthoDB" id="2213137at2759"/>
<dbReference type="PANTHER" id="PTHR11360:SF306">
    <property type="entry name" value="RE01051P"/>
    <property type="match status" value="1"/>
</dbReference>
<feature type="compositionally biased region" description="Low complexity" evidence="2">
    <location>
        <begin position="485"/>
        <end position="494"/>
    </location>
</feature>
<dbReference type="FunFam" id="1.20.1250.20:FF:000320">
    <property type="entry name" value="Monocarboxylate transporter"/>
    <property type="match status" value="1"/>
</dbReference>
<name>A0A3B0J5F0_DROGU</name>
<evidence type="ECO:0000256" key="3">
    <source>
        <dbReference type="SAM" id="Phobius"/>
    </source>
</evidence>
<feature type="compositionally biased region" description="Acidic residues" evidence="2">
    <location>
        <begin position="631"/>
        <end position="642"/>
    </location>
</feature>
<feature type="domain" description="Major facilitator superfamily (MFS) profile" evidence="4">
    <location>
        <begin position="665"/>
        <end position="866"/>
    </location>
</feature>
<dbReference type="InterPro" id="IPR036259">
    <property type="entry name" value="MFS_trans_sf"/>
</dbReference>
<dbReference type="InterPro" id="IPR020846">
    <property type="entry name" value="MFS_dom"/>
</dbReference>
<dbReference type="PANTHER" id="PTHR11360">
    <property type="entry name" value="MONOCARBOXYLATE TRANSPORTER"/>
    <property type="match status" value="1"/>
</dbReference>
<evidence type="ECO:0000313" key="5">
    <source>
        <dbReference type="EMBL" id="SPP74973.1"/>
    </source>
</evidence>
<feature type="transmembrane region" description="Helical" evidence="3">
    <location>
        <begin position="266"/>
        <end position="285"/>
    </location>
</feature>
<dbReference type="GO" id="GO:0016020">
    <property type="term" value="C:membrane"/>
    <property type="evidence" value="ECO:0007669"/>
    <property type="project" value="UniProtKB-SubCell"/>
</dbReference>
<keyword evidence="3" id="KW-1133">Transmembrane helix</keyword>
<organism evidence="5 6">
    <name type="scientific">Drosophila guanche</name>
    <name type="common">Fruit fly</name>
    <dbReference type="NCBI Taxonomy" id="7266"/>
    <lineage>
        <taxon>Eukaryota</taxon>
        <taxon>Metazoa</taxon>
        <taxon>Ecdysozoa</taxon>
        <taxon>Arthropoda</taxon>
        <taxon>Hexapoda</taxon>
        <taxon>Insecta</taxon>
        <taxon>Pterygota</taxon>
        <taxon>Neoptera</taxon>
        <taxon>Endopterygota</taxon>
        <taxon>Diptera</taxon>
        <taxon>Brachycera</taxon>
        <taxon>Muscomorpha</taxon>
        <taxon>Ephydroidea</taxon>
        <taxon>Drosophilidae</taxon>
        <taxon>Drosophila</taxon>
        <taxon>Sophophora</taxon>
    </lineage>
</organism>
<protein>
    <submittedName>
        <fullName evidence="5">Blast:Monocarboxylate transporter 12</fullName>
    </submittedName>
</protein>
<evidence type="ECO:0000256" key="2">
    <source>
        <dbReference type="SAM" id="MobiDB-lite"/>
    </source>
</evidence>
<feature type="transmembrane region" description="Helical" evidence="3">
    <location>
        <begin position="666"/>
        <end position="689"/>
    </location>
</feature>
<feature type="transmembrane region" description="Helical" evidence="3">
    <location>
        <begin position="297"/>
        <end position="316"/>
    </location>
</feature>
<sequence length="866" mass="93190">MSSLQRDWNLQGSRGSIYCASEPDPAGGVQYESGGFILNTKPAAGSSSGVALGEGGGGSLFSIVSAPPAPLPTVPAVVVPLAELDVKQMESLCLPSMSPSPARRPATLSLDAPCCPRTLHASLLEHQISELEEDDNENLLTVSSITARPLIAKSHELRSNRKSQQQYGNGTGNGNGSQTAKSKCIRRAKERDRIVQRRSKPPAKDRDSSTTTTESGGGNVEPPDGGYGWFIVFGAFSVQFWVAGLVKSYGVLYVEIMETFPSSTATVASWIPAILSALCLVLAPLSSALCQRFSCRTVVFVGGIFCAMGMMLSYFATSLVHLLFTFGILTGIGGGLSTTPGIVIVSQYFDTHRALANGICVSGTAAGSFILPVLIKHLVEKCGFHATLLILGGCMLHVCVSAMLYRPISAYADQGQGGQAVAEAAEKPLNEDINPSTTGILTTSTYLDTCEVVGGNELSDKFIEHLFLEESKNHLNYYTSKQPAAGAAPAPAAANDKSAQESDDEVKDIIGETTFIKPMKKVRSSGLLHSVEDLSTDSTWVYRKHSGTDSNRGSRRRRNVFANDEVISKIQAHLERPLSPPSVVSRGLSKSMEIPTPVSNLSELKQQQLSDSGILDSQLVESVNGESPHFEDDDDDDDDDEEQLPRTCCERIEMYLDISLLQEPRFILMTLSVTLMSVGCPYMLYYLPAHVISIGYNKSEAGYLVAISAVLDLCGRLGLGWLSDLQLFDRKKTYTLCILGAGLAVLTIPFAKTLILVGLSAAVYGLCLGSWYVLMPVLLADVFGTDRISSSYGLVRMFQSIGAISVPPLAGLLRDLSGDYEICFYCMGSCMVLGCTPLIVWSILEARNHRLFVQGEEDCEDDCEDA</sequence>
<feature type="transmembrane region" description="Helical" evidence="3">
    <location>
        <begin position="227"/>
        <end position="246"/>
    </location>
</feature>
<feature type="transmembrane region" description="Helical" evidence="3">
    <location>
        <begin position="322"/>
        <end position="345"/>
    </location>
</feature>
<feature type="transmembrane region" description="Helical" evidence="3">
    <location>
        <begin position="387"/>
        <end position="405"/>
    </location>
</feature>
<gene>
    <name evidence="5" type="ORF">DGUA_6G002688</name>
</gene>
<feature type="transmembrane region" description="Helical" evidence="3">
    <location>
        <begin position="701"/>
        <end position="722"/>
    </location>
</feature>
<dbReference type="OMA" id="SLQRDWH"/>
<dbReference type="Gene3D" id="1.20.1250.20">
    <property type="entry name" value="MFS general substrate transporter like domains"/>
    <property type="match status" value="2"/>
</dbReference>
<accession>A0A3B0J5F0</accession>
<feature type="transmembrane region" description="Helical" evidence="3">
    <location>
        <begin position="792"/>
        <end position="810"/>
    </location>
</feature>
<dbReference type="InterPro" id="IPR050327">
    <property type="entry name" value="Proton-linked_MCT"/>
</dbReference>
<keyword evidence="3" id="KW-0812">Transmembrane</keyword>
<dbReference type="GO" id="GO:0008028">
    <property type="term" value="F:monocarboxylic acid transmembrane transporter activity"/>
    <property type="evidence" value="ECO:0007669"/>
    <property type="project" value="TreeGrafter"/>
</dbReference>
<keyword evidence="3" id="KW-0472">Membrane</keyword>
<dbReference type="InterPro" id="IPR011701">
    <property type="entry name" value="MFS"/>
</dbReference>
<evidence type="ECO:0000259" key="4">
    <source>
        <dbReference type="PROSITE" id="PS50850"/>
    </source>
</evidence>
<keyword evidence="6" id="KW-1185">Reference proteome</keyword>
<dbReference type="Pfam" id="PF07690">
    <property type="entry name" value="MFS_1"/>
    <property type="match status" value="2"/>
</dbReference>
<comment type="subcellular location">
    <subcellularLocation>
        <location evidence="1">Membrane</location>
        <topology evidence="1">Multi-pass membrane protein</topology>
    </subcellularLocation>
</comment>
<dbReference type="Proteomes" id="UP000268350">
    <property type="component" value="Unassembled WGS sequence"/>
</dbReference>
<feature type="transmembrane region" description="Helical" evidence="3">
    <location>
        <begin position="822"/>
        <end position="844"/>
    </location>
</feature>
<evidence type="ECO:0000313" key="6">
    <source>
        <dbReference type="Proteomes" id="UP000268350"/>
    </source>
</evidence>
<dbReference type="FunFam" id="1.20.1250.20:FF:000400">
    <property type="entry name" value="Blast:Monocarboxylate transporter 12"/>
    <property type="match status" value="1"/>
</dbReference>
<reference evidence="6" key="1">
    <citation type="submission" date="2018-01" db="EMBL/GenBank/DDBJ databases">
        <authorList>
            <person name="Alioto T."/>
            <person name="Alioto T."/>
        </authorList>
    </citation>
    <scope>NUCLEOTIDE SEQUENCE [LARGE SCALE GENOMIC DNA]</scope>
</reference>
<feature type="transmembrane region" description="Helical" evidence="3">
    <location>
        <begin position="354"/>
        <end position="375"/>
    </location>
</feature>
<feature type="transmembrane region" description="Helical" evidence="3">
    <location>
        <begin position="734"/>
        <end position="755"/>
    </location>
</feature>
<dbReference type="AlphaFoldDB" id="A0A3B0J5F0"/>
<dbReference type="PROSITE" id="PS50850">
    <property type="entry name" value="MFS"/>
    <property type="match status" value="1"/>
</dbReference>
<evidence type="ECO:0000256" key="1">
    <source>
        <dbReference type="ARBA" id="ARBA00004141"/>
    </source>
</evidence>
<feature type="transmembrane region" description="Helical" evidence="3">
    <location>
        <begin position="761"/>
        <end position="780"/>
    </location>
</feature>
<dbReference type="EMBL" id="OUUW01000001">
    <property type="protein sequence ID" value="SPP74973.1"/>
    <property type="molecule type" value="Genomic_DNA"/>
</dbReference>